<feature type="region of interest" description="Disordered" evidence="1">
    <location>
        <begin position="1"/>
        <end position="20"/>
    </location>
</feature>
<accession>A0A915E2B8</accession>
<feature type="compositionally biased region" description="Polar residues" evidence="1">
    <location>
        <begin position="7"/>
        <end position="20"/>
    </location>
</feature>
<protein>
    <submittedName>
        <fullName evidence="3">Uncharacterized protein</fullName>
    </submittedName>
</protein>
<dbReference type="AlphaFoldDB" id="A0A915E2B8"/>
<dbReference type="WBParaSite" id="jg25728">
    <property type="protein sequence ID" value="jg25728"/>
    <property type="gene ID" value="jg25728"/>
</dbReference>
<organism evidence="2 3">
    <name type="scientific">Ditylenchus dipsaci</name>
    <dbReference type="NCBI Taxonomy" id="166011"/>
    <lineage>
        <taxon>Eukaryota</taxon>
        <taxon>Metazoa</taxon>
        <taxon>Ecdysozoa</taxon>
        <taxon>Nematoda</taxon>
        <taxon>Chromadorea</taxon>
        <taxon>Rhabditida</taxon>
        <taxon>Tylenchina</taxon>
        <taxon>Tylenchomorpha</taxon>
        <taxon>Sphaerularioidea</taxon>
        <taxon>Anguinidae</taxon>
        <taxon>Anguininae</taxon>
        <taxon>Ditylenchus</taxon>
    </lineage>
</organism>
<proteinExistence type="predicted"/>
<evidence type="ECO:0000313" key="2">
    <source>
        <dbReference type="Proteomes" id="UP000887574"/>
    </source>
</evidence>
<sequence length="200" mass="21934">MVGASKPQKSSNIINPTIPKSMSDVACNRRRAQTAEPFRNELLKPLKPMKGIEVEELEDSQATVGHGRGEWVRKLANEMVEKKGSIVEVSGEPDGLTVEQPRKLRPSLADVFNRGEEAQKRQQSVKTETAPEECSTRIMARADSSMDEGITFDIKNEAECEEAEEQPKSKHLLTVNEGENAGTASSSTIKDDECGSSTCK</sequence>
<name>A0A915E2B8_9BILA</name>
<reference evidence="3" key="1">
    <citation type="submission" date="2022-11" db="UniProtKB">
        <authorList>
            <consortium name="WormBaseParasite"/>
        </authorList>
    </citation>
    <scope>IDENTIFICATION</scope>
</reference>
<evidence type="ECO:0000313" key="3">
    <source>
        <dbReference type="WBParaSite" id="jg25728"/>
    </source>
</evidence>
<feature type="region of interest" description="Disordered" evidence="1">
    <location>
        <begin position="159"/>
        <end position="200"/>
    </location>
</feature>
<feature type="region of interest" description="Disordered" evidence="1">
    <location>
        <begin position="115"/>
        <end position="134"/>
    </location>
</feature>
<evidence type="ECO:0000256" key="1">
    <source>
        <dbReference type="SAM" id="MobiDB-lite"/>
    </source>
</evidence>
<keyword evidence="2" id="KW-1185">Reference proteome</keyword>
<dbReference type="Proteomes" id="UP000887574">
    <property type="component" value="Unplaced"/>
</dbReference>